<evidence type="ECO:0000313" key="3">
    <source>
        <dbReference type="Proteomes" id="UP001347796"/>
    </source>
</evidence>
<name>A0AAN8PSH6_PATCE</name>
<keyword evidence="3" id="KW-1185">Reference proteome</keyword>
<organism evidence="2 3">
    <name type="scientific">Patella caerulea</name>
    <name type="common">Rayed Mediterranean limpet</name>
    <dbReference type="NCBI Taxonomy" id="87958"/>
    <lineage>
        <taxon>Eukaryota</taxon>
        <taxon>Metazoa</taxon>
        <taxon>Spiralia</taxon>
        <taxon>Lophotrochozoa</taxon>
        <taxon>Mollusca</taxon>
        <taxon>Gastropoda</taxon>
        <taxon>Patellogastropoda</taxon>
        <taxon>Patelloidea</taxon>
        <taxon>Patellidae</taxon>
        <taxon>Patella</taxon>
    </lineage>
</organism>
<dbReference type="AlphaFoldDB" id="A0AAN8PSH6"/>
<evidence type="ECO:0000313" key="2">
    <source>
        <dbReference type="EMBL" id="KAK6183777.1"/>
    </source>
</evidence>
<sequence length="398" mass="45701">MRIRHLIEEFNDGLERICRHVFNIRHQYSQIRSLKQNLGADKALIHMDFSENFSCQYHQEVQSVHFGSSHNQATLHTVMLYTSAGSTPICTISDSMRKDPAAIWCHLNPILMFIKETFPEIKSLHFLSDGPSTQYKNRTNFAMFSKKIYDMGFMEASWNFLETSHGKGAPDGIGAVIKRTADRLISEKTDIPNSRILFENLNTITSIKLFFINSDDIIDEPLYNDIVAVKGTLKIHQLITTKFGEILFRDVSCFCQGVHCDCYQPSRIQILKSPDEIGEHAAETNDSPSKDNSNSDTNKDDIVVSPELVGQLCVVEYEGKFYPGKIEDVDDDDVEVTVMHNAGTNKYYWPSMQDRLWYKRSKLVALITDLSKVTGRHFQMNDDVYKKLSQKYDTFERF</sequence>
<comment type="caution">
    <text evidence="2">The sequence shown here is derived from an EMBL/GenBank/DDBJ whole genome shotgun (WGS) entry which is preliminary data.</text>
</comment>
<gene>
    <name evidence="2" type="ORF">SNE40_006379</name>
</gene>
<feature type="region of interest" description="Disordered" evidence="1">
    <location>
        <begin position="279"/>
        <end position="300"/>
    </location>
</feature>
<feature type="compositionally biased region" description="Low complexity" evidence="1">
    <location>
        <begin position="284"/>
        <end position="296"/>
    </location>
</feature>
<reference evidence="2 3" key="1">
    <citation type="submission" date="2024-01" db="EMBL/GenBank/DDBJ databases">
        <title>The genome of the rayed Mediterranean limpet Patella caerulea (Linnaeus, 1758).</title>
        <authorList>
            <person name="Anh-Thu Weber A."/>
            <person name="Halstead-Nussloch G."/>
        </authorList>
    </citation>
    <scope>NUCLEOTIDE SEQUENCE [LARGE SCALE GENOMIC DNA]</scope>
    <source>
        <strain evidence="2">AATW-2023a</strain>
        <tissue evidence="2">Whole specimen</tissue>
    </source>
</reference>
<dbReference type="EMBL" id="JAZGQO010000006">
    <property type="protein sequence ID" value="KAK6183777.1"/>
    <property type="molecule type" value="Genomic_DNA"/>
</dbReference>
<dbReference type="Proteomes" id="UP001347796">
    <property type="component" value="Unassembled WGS sequence"/>
</dbReference>
<dbReference type="PANTHER" id="PTHR46601:SF1">
    <property type="entry name" value="ADF-H DOMAIN-CONTAINING PROTEIN"/>
    <property type="match status" value="1"/>
</dbReference>
<accession>A0AAN8PSH6</accession>
<protein>
    <submittedName>
        <fullName evidence="2">Uncharacterized protein</fullName>
    </submittedName>
</protein>
<evidence type="ECO:0000256" key="1">
    <source>
        <dbReference type="SAM" id="MobiDB-lite"/>
    </source>
</evidence>
<proteinExistence type="predicted"/>
<dbReference type="PANTHER" id="PTHR46601">
    <property type="entry name" value="ULP_PROTEASE DOMAIN-CONTAINING PROTEIN"/>
    <property type="match status" value="1"/>
</dbReference>